<dbReference type="Pfam" id="PF00497">
    <property type="entry name" value="SBP_bac_3"/>
    <property type="match status" value="1"/>
</dbReference>
<sequence length="296" mass="32759">MDFKKLGKFLAMGVASVSILAACGNSESDPAKEDATSKTEDTTEATPEVQKVKVAFAQAAKPITYVDENGNAAGYDVDAMKLIDEQLEEYEFEFFPTSDEDLFIGVEQGKYAVGVKNAFFTEERTEKFLYPQEFIGLSSAGLVLKADKANIKNLSDFATANYKLAPISASSAQYTIVAEYNEAYPNNQVQLDAGDEFNLDVVQWVNEGRVDGGITIEAIYTAQVLNEEGPYYAFKDDLVYNEFAVIKTWPLFNKQQTEFAAAYDEAMAQVRESGALSELMEQYYGKDLFPLLNSAE</sequence>
<evidence type="ECO:0000256" key="5">
    <source>
        <dbReference type="SAM" id="SignalP"/>
    </source>
</evidence>
<keyword evidence="1 5" id="KW-0732">Signal</keyword>
<evidence type="ECO:0000256" key="1">
    <source>
        <dbReference type="ARBA" id="ARBA00022729"/>
    </source>
</evidence>
<evidence type="ECO:0000256" key="3">
    <source>
        <dbReference type="ARBA" id="ARBA00023288"/>
    </source>
</evidence>
<gene>
    <name evidence="7" type="ORF">EK386_09025</name>
</gene>
<evidence type="ECO:0000256" key="2">
    <source>
        <dbReference type="ARBA" id="ARBA00023139"/>
    </source>
</evidence>
<feature type="signal peptide" evidence="5">
    <location>
        <begin position="1"/>
        <end position="21"/>
    </location>
</feature>
<keyword evidence="3" id="KW-0449">Lipoprotein</keyword>
<dbReference type="Gene3D" id="3.40.190.10">
    <property type="entry name" value="Periplasmic binding protein-like II"/>
    <property type="match status" value="2"/>
</dbReference>
<protein>
    <submittedName>
        <fullName evidence="7">Transporter substrate-binding domain-containing protein</fullName>
    </submittedName>
</protein>
<dbReference type="InterPro" id="IPR001638">
    <property type="entry name" value="Solute-binding_3/MltF_N"/>
</dbReference>
<name>A0A3S0WGF8_9BACI</name>
<dbReference type="SMART" id="SM00062">
    <property type="entry name" value="PBPb"/>
    <property type="match status" value="1"/>
</dbReference>
<dbReference type="PANTHER" id="PTHR35936:SF19">
    <property type="entry name" value="AMINO-ACID-BINDING PROTEIN YXEM-RELATED"/>
    <property type="match status" value="1"/>
</dbReference>
<proteinExistence type="predicted"/>
<evidence type="ECO:0000259" key="6">
    <source>
        <dbReference type="SMART" id="SM00062"/>
    </source>
</evidence>
<dbReference type="PANTHER" id="PTHR35936">
    <property type="entry name" value="MEMBRANE-BOUND LYTIC MUREIN TRANSGLYCOSYLASE F"/>
    <property type="match status" value="1"/>
</dbReference>
<keyword evidence="2" id="KW-0564">Palmitate</keyword>
<feature type="domain" description="Solute-binding protein family 3/N-terminal" evidence="6">
    <location>
        <begin position="51"/>
        <end position="287"/>
    </location>
</feature>
<dbReference type="RefSeq" id="WP_126658833.1">
    <property type="nucleotide sequence ID" value="NZ_RYYR01000010.1"/>
</dbReference>
<dbReference type="Proteomes" id="UP000287910">
    <property type="component" value="Unassembled WGS sequence"/>
</dbReference>
<feature type="region of interest" description="Disordered" evidence="4">
    <location>
        <begin position="25"/>
        <end position="45"/>
    </location>
</feature>
<dbReference type="EMBL" id="RYYR01000010">
    <property type="protein sequence ID" value="RUL53094.1"/>
    <property type="molecule type" value="Genomic_DNA"/>
</dbReference>
<dbReference type="AlphaFoldDB" id="A0A3S0WGF8"/>
<keyword evidence="8" id="KW-1185">Reference proteome</keyword>
<feature type="compositionally biased region" description="Basic and acidic residues" evidence="4">
    <location>
        <begin position="29"/>
        <end position="41"/>
    </location>
</feature>
<reference evidence="7 8" key="1">
    <citation type="submission" date="2018-12" db="EMBL/GenBank/DDBJ databases">
        <title>Lysinibacillus antri sp. nov., isolated from a cave soil.</title>
        <authorList>
            <person name="Narsing Rao M.P."/>
            <person name="Zhang H."/>
            <person name="Dong Z.-Y."/>
            <person name="Niu X.-K."/>
            <person name="Zhang K."/>
            <person name="Fang B.-Z."/>
            <person name="Kang Y.-Q."/>
            <person name="Xiao M."/>
            <person name="Li W.-J."/>
        </authorList>
    </citation>
    <scope>NUCLEOTIDE SEQUENCE [LARGE SCALE GENOMIC DNA]</scope>
    <source>
        <strain evidence="7 8">SYSU K30002</strain>
    </source>
</reference>
<feature type="chain" id="PRO_5039429751" evidence="5">
    <location>
        <begin position="22"/>
        <end position="296"/>
    </location>
</feature>
<dbReference type="PROSITE" id="PS51257">
    <property type="entry name" value="PROKAR_LIPOPROTEIN"/>
    <property type="match status" value="1"/>
</dbReference>
<evidence type="ECO:0000256" key="4">
    <source>
        <dbReference type="SAM" id="MobiDB-lite"/>
    </source>
</evidence>
<accession>A0A3S0WGF8</accession>
<organism evidence="7 8">
    <name type="scientific">Lysinibacillus antri</name>
    <dbReference type="NCBI Taxonomy" id="2498145"/>
    <lineage>
        <taxon>Bacteria</taxon>
        <taxon>Bacillati</taxon>
        <taxon>Bacillota</taxon>
        <taxon>Bacilli</taxon>
        <taxon>Bacillales</taxon>
        <taxon>Bacillaceae</taxon>
        <taxon>Lysinibacillus</taxon>
    </lineage>
</organism>
<evidence type="ECO:0000313" key="8">
    <source>
        <dbReference type="Proteomes" id="UP000287910"/>
    </source>
</evidence>
<comment type="caution">
    <text evidence="7">The sequence shown here is derived from an EMBL/GenBank/DDBJ whole genome shotgun (WGS) entry which is preliminary data.</text>
</comment>
<evidence type="ECO:0000313" key="7">
    <source>
        <dbReference type="EMBL" id="RUL53094.1"/>
    </source>
</evidence>
<dbReference type="SUPFAM" id="SSF53850">
    <property type="entry name" value="Periplasmic binding protein-like II"/>
    <property type="match status" value="1"/>
</dbReference>